<organism evidence="19 20">
    <name type="scientific">Variovorax guangxiensis</name>
    <dbReference type="NCBI Taxonomy" id="1775474"/>
    <lineage>
        <taxon>Bacteria</taxon>
        <taxon>Pseudomonadati</taxon>
        <taxon>Pseudomonadota</taxon>
        <taxon>Betaproteobacteria</taxon>
        <taxon>Burkholderiales</taxon>
        <taxon>Comamonadaceae</taxon>
        <taxon>Variovorax</taxon>
    </lineage>
</organism>
<keyword evidence="7 15" id="KW-0269">Exonuclease</keyword>
<evidence type="ECO:0000256" key="4">
    <source>
        <dbReference type="ARBA" id="ARBA00022763"/>
    </source>
</evidence>
<keyword evidence="6 15" id="KW-0347">Helicase</keyword>
<evidence type="ECO:0000256" key="2">
    <source>
        <dbReference type="ARBA" id="ARBA00022723"/>
    </source>
</evidence>
<proteinExistence type="inferred from homology"/>
<dbReference type="GO" id="GO:0000287">
    <property type="term" value="F:magnesium ion binding"/>
    <property type="evidence" value="ECO:0007669"/>
    <property type="project" value="UniProtKB-UniRule"/>
</dbReference>
<evidence type="ECO:0000256" key="3">
    <source>
        <dbReference type="ARBA" id="ARBA00022741"/>
    </source>
</evidence>
<evidence type="ECO:0000313" key="19">
    <source>
        <dbReference type="EMBL" id="TPG27662.1"/>
    </source>
</evidence>
<comment type="function">
    <text evidence="15">A helicase/nuclease that prepares dsDNA breaks (DSB) for recombinational DNA repair. Binds to DSBs and unwinds DNA via a highly rapid and processive ATP-dependent bidirectional helicase activity. Unwinds dsDNA until it encounters a Chi (crossover hotspot instigator) sequence from the 3' direction. Cuts ssDNA a few nucleotides 3' to the Chi site. The properties and activities of the enzyme are changed at Chi. The Chi-altered holoenzyme produces a long 3'-ssDNA overhang and facilitates RecA-binding to the ssDNA for homologous DNA recombination and repair. Holoenzyme degrades any linearized DNA that is unable to undergo homologous recombination. In the holoenzyme this subunit contributes ATPase, 3'-5' helicase, exonuclease activity and loads RecA onto ssDNA.</text>
</comment>
<evidence type="ECO:0000256" key="14">
    <source>
        <dbReference type="ARBA" id="ARBA00048988"/>
    </source>
</evidence>
<dbReference type="Proteomes" id="UP000319212">
    <property type="component" value="Unassembled WGS sequence"/>
</dbReference>
<dbReference type="GO" id="GO:0000724">
    <property type="term" value="P:double-strand break repair via homologous recombination"/>
    <property type="evidence" value="ECO:0007669"/>
    <property type="project" value="UniProtKB-UniRule"/>
</dbReference>
<dbReference type="EC" id="5.6.2.4" evidence="15"/>
<dbReference type="HAMAP" id="MF_01485">
    <property type="entry name" value="RecB"/>
    <property type="match status" value="1"/>
</dbReference>
<feature type="binding site" evidence="16">
    <location>
        <begin position="20"/>
        <end position="27"/>
    </location>
    <ligand>
        <name>ATP</name>
        <dbReference type="ChEBI" id="CHEBI:30616"/>
    </ligand>
</feature>
<comment type="caution">
    <text evidence="19">The sequence shown here is derived from an EMBL/GenBank/DDBJ whole genome shotgun (WGS) entry which is preliminary data.</text>
</comment>
<keyword evidence="3 15" id="KW-0547">Nucleotide-binding</keyword>
<dbReference type="Pfam" id="PF00580">
    <property type="entry name" value="UvrD-helicase"/>
    <property type="match status" value="1"/>
</dbReference>
<feature type="domain" description="UvrD-like helicase ATP-binding" evidence="17">
    <location>
        <begin position="1"/>
        <end position="477"/>
    </location>
</feature>
<keyword evidence="4 15" id="KW-0227">DNA damage</keyword>
<comment type="cofactor">
    <cofactor evidence="15">
        <name>Mg(2+)</name>
        <dbReference type="ChEBI" id="CHEBI:18420"/>
    </cofactor>
    <text evidence="15">Binds 1 Mg(2+) ion per subunit.</text>
</comment>
<feature type="region of interest" description="Nuclease activity, interacts with RecD and RecA" evidence="15">
    <location>
        <begin position="940"/>
        <end position="1234"/>
    </location>
</feature>
<dbReference type="CDD" id="cd22352">
    <property type="entry name" value="RecB_C-like"/>
    <property type="match status" value="1"/>
</dbReference>
<dbReference type="SUPFAM" id="SSF52980">
    <property type="entry name" value="Restriction endonuclease-like"/>
    <property type="match status" value="1"/>
</dbReference>
<dbReference type="GO" id="GO:0005524">
    <property type="term" value="F:ATP binding"/>
    <property type="evidence" value="ECO:0007669"/>
    <property type="project" value="UniProtKB-UniRule"/>
</dbReference>
<comment type="subunit">
    <text evidence="15">Heterotrimer of RecB, RecC and RecD. All subunits contribute to DNA-binding. Interacts with RecA.</text>
</comment>
<comment type="domain">
    <text evidence="15">The C-terminal domain has nuclease activity and interacts with RecD. It interacts with RecA, facilitating its loading onto ssDNA.</text>
</comment>
<evidence type="ECO:0000256" key="1">
    <source>
        <dbReference type="ARBA" id="ARBA00022722"/>
    </source>
</evidence>
<feature type="binding site" evidence="15">
    <location>
        <position position="1139"/>
    </location>
    <ligand>
        <name>Mg(2+)</name>
        <dbReference type="ChEBI" id="CHEBI:18420"/>
    </ligand>
</feature>
<comment type="miscellaneous">
    <text evidence="15">In the RecBCD complex, RecB has a slow 3'-5' helicase, an exonuclease activity and loads RecA onto ssDNA, RecD has a fast 5'-3' helicase activity, while RecC stimulates the ATPase and processivity of the RecB helicase and contributes to recognition of the Chi site.</text>
</comment>
<dbReference type="Gene3D" id="1.10.486.10">
    <property type="entry name" value="PCRA, domain 4"/>
    <property type="match status" value="1"/>
</dbReference>
<dbReference type="EMBL" id="RCZI01000003">
    <property type="protein sequence ID" value="TPG27662.1"/>
    <property type="molecule type" value="Genomic_DNA"/>
</dbReference>
<dbReference type="InterPro" id="IPR011335">
    <property type="entry name" value="Restrct_endonuc-II-like"/>
</dbReference>
<dbReference type="InterPro" id="IPR027417">
    <property type="entry name" value="P-loop_NTPase"/>
</dbReference>
<dbReference type="PANTHER" id="PTHR11070">
    <property type="entry name" value="UVRD / RECB / PCRA DNA HELICASE FAMILY MEMBER"/>
    <property type="match status" value="1"/>
</dbReference>
<sequence>MSEHLDPLTLPLWGSRLIEASAGTGKTWTIAALYLRLVLGHGEADADGTSTGYMRPLVPSEILVMTFTRAATRELSDRIRARLLQAARCFRGEAVVHDGDAFLRGLIDAYADGAPRQSAAWRLAMAAESMDDAAVHTIDAWCQRMLREHAFDSGCLFDEELTSNERAMLDEAAQDYWRQQLYPLSGELLDAALSVWGSVEVLAKDARALIGQTLPADAGQGALGALIDDTLAARHTELAALKLGWDQRAQAMQGWIDAQMARKPCAFDGRRMAPKNYTGWLKALAAWADDPHADMPELKTGRTRFTPDGMHGALKAGGSIDLPEDFAAFEQLMVALDALPPIDTALRLHAAAQIAQRLAELKRQSGSFGFADMLQRLDDALDPERNGEAALRLRTRMLAQYPVALIDEFQDTSPVQSRIFDRLYRIKANEPSSGLLLIGDPKQSIYGFRGADIHSYLQARRATEGRHYMLGTNHRSTASVVAAVNHLLAHPERRDGEGAFMYRSGAENNPLPFAPVEARGREEAFVSAAGAEPAVTLALDATLLNAETSRRHFAARCAERIVVLLNDPEAGFAEAGKPFVRLRPADVAVLVRTGKEAAAVQRELRRRRVASVYLSDKDSVFASPEAQDLLHWLRAVAEPLDVRLARAAFATRTVGLSIDELRVLARDDEAFDARSEQLRQLHGIWQQQGVLTMLRRTLHLLQLPTRWLGGAADGERRLTNFLHLAELLQAASGQLDGEQALVRWLADQVRGDAAGGDEQIVRLESDADLVKVVTVHKSKGLEYPLVFLPFASGFRGVKKAGTSHLNLADDEGQRTLHLHLSDAHIAEADKERQREDLRLLYVALTRARHAVWVGLAALKEGNASAPTLHRSAIGYVLRGTEEVLPEQLMARIHDVVQPCADIALVPADDMARLGTTPLQPRGEPIALREMTPYDAAFDRRWSIGSFSALVRTLSAVSPISGALASSVAAVRNDEPGDAVDGDTAATLSRAAVALVDAPWHRFPRGAFAGNFLHDQLEWLATEGFDLAASAERQQQLLRRCERQGWAERAPDVLAWLLRVLQSPLPPVGAALDALAVTVPEMEFWLPAQTLAATQIDALCRQHLLGGRDRPMLPERELHGMLMGFADIVFEHGGRYWVLDHKSNHLGGSDADYDRDALEGAMAAHRYDVQAAIYLLALHRLLRSRLGAAYDPAAQLGGAVFLFLRGIDGPEHGCYHVPPVLPMLDALDRLLGATL</sequence>
<keyword evidence="8 15" id="KW-0067">ATP-binding</keyword>
<dbReference type="InterPro" id="IPR004586">
    <property type="entry name" value="RecB"/>
</dbReference>
<keyword evidence="2 15" id="KW-0479">Metal-binding</keyword>
<dbReference type="Gene3D" id="1.10.3170.10">
    <property type="entry name" value="Recbcd, chain B, domain 2"/>
    <property type="match status" value="1"/>
</dbReference>
<dbReference type="InterPro" id="IPR000212">
    <property type="entry name" value="DNA_helicase_UvrD/REP"/>
</dbReference>
<dbReference type="RefSeq" id="WP_140842454.1">
    <property type="nucleotide sequence ID" value="NZ_RCZI01000003.1"/>
</dbReference>
<evidence type="ECO:0000259" key="18">
    <source>
        <dbReference type="PROSITE" id="PS51217"/>
    </source>
</evidence>
<dbReference type="AlphaFoldDB" id="A0A502DTM7"/>
<evidence type="ECO:0000256" key="12">
    <source>
        <dbReference type="ARBA" id="ARBA00023235"/>
    </source>
</evidence>
<gene>
    <name evidence="15 19" type="primary">recB</name>
    <name evidence="19" type="ORF">EAH82_12915</name>
</gene>
<keyword evidence="1 15" id="KW-0540">Nuclease</keyword>
<evidence type="ECO:0000256" key="9">
    <source>
        <dbReference type="ARBA" id="ARBA00022842"/>
    </source>
</evidence>
<accession>A0A502DTM7</accession>
<keyword evidence="9 15" id="KW-0460">Magnesium</keyword>
<dbReference type="GO" id="GO:0043138">
    <property type="term" value="F:3'-5' DNA helicase activity"/>
    <property type="evidence" value="ECO:0007669"/>
    <property type="project" value="UniProtKB-UniRule"/>
</dbReference>
<keyword evidence="10 15" id="KW-0238">DNA-binding</keyword>
<dbReference type="EC" id="3.1.11.5" evidence="15"/>
<comment type="domain">
    <text evidence="15">The N-terminal DNA-binding domain is a ssDNA-dependent ATPase and has ATP-dependent 3'-5' helicase function. This domain interacts with RecC.</text>
</comment>
<dbReference type="OrthoDB" id="5905204at2"/>
<feature type="domain" description="UvrD-like helicase C-terminal" evidence="18">
    <location>
        <begin position="478"/>
        <end position="780"/>
    </location>
</feature>
<evidence type="ECO:0000256" key="5">
    <source>
        <dbReference type="ARBA" id="ARBA00022801"/>
    </source>
</evidence>
<dbReference type="InterPro" id="IPR014017">
    <property type="entry name" value="DNA_helicase_UvrD-like_C"/>
</dbReference>
<dbReference type="GO" id="GO:0005829">
    <property type="term" value="C:cytosol"/>
    <property type="evidence" value="ECO:0007669"/>
    <property type="project" value="TreeGrafter"/>
</dbReference>
<comment type="catalytic activity">
    <reaction evidence="15">
        <text>Exonucleolytic cleavage (in the presence of ATP) in either 5'- to 3'- or 3'- to 5'-direction to yield 5'-phosphooligonucleotides.</text>
        <dbReference type="EC" id="3.1.11.5"/>
    </reaction>
</comment>
<evidence type="ECO:0000259" key="17">
    <source>
        <dbReference type="PROSITE" id="PS51198"/>
    </source>
</evidence>
<reference evidence="19 20" key="1">
    <citation type="journal article" date="2019" name="Environ. Microbiol.">
        <title>Species interactions and distinct microbial communities in high Arctic permafrost affected cryosols are associated with the CH4 and CO2 gas fluxes.</title>
        <authorList>
            <person name="Altshuler I."/>
            <person name="Hamel J."/>
            <person name="Turney S."/>
            <person name="Magnuson E."/>
            <person name="Levesque R."/>
            <person name="Greer C."/>
            <person name="Whyte L.G."/>
        </authorList>
    </citation>
    <scope>NUCLEOTIDE SEQUENCE [LARGE SCALE GENOMIC DNA]</scope>
    <source>
        <strain evidence="19 20">S06.C</strain>
    </source>
</reference>
<name>A0A502DTM7_9BURK</name>
<dbReference type="PROSITE" id="PS51198">
    <property type="entry name" value="UVRD_HELICASE_ATP_BIND"/>
    <property type="match status" value="1"/>
</dbReference>
<feature type="region of interest" description="DNA-binding and helicase activity, interacts with RecC" evidence="15">
    <location>
        <begin position="1"/>
        <end position="915"/>
    </location>
</feature>
<evidence type="ECO:0000256" key="15">
    <source>
        <dbReference type="HAMAP-Rule" id="MF_01485"/>
    </source>
</evidence>
<dbReference type="Gene3D" id="3.90.320.10">
    <property type="match status" value="1"/>
</dbReference>
<dbReference type="SUPFAM" id="SSF52540">
    <property type="entry name" value="P-loop containing nucleoside triphosphate hydrolases"/>
    <property type="match status" value="1"/>
</dbReference>
<evidence type="ECO:0000256" key="10">
    <source>
        <dbReference type="ARBA" id="ARBA00023125"/>
    </source>
</evidence>
<dbReference type="InterPro" id="IPR011604">
    <property type="entry name" value="PDDEXK-like_dom_sf"/>
</dbReference>
<evidence type="ECO:0000256" key="6">
    <source>
        <dbReference type="ARBA" id="ARBA00022806"/>
    </source>
</evidence>
<dbReference type="PANTHER" id="PTHR11070:SF23">
    <property type="entry name" value="RECBCD ENZYME SUBUNIT RECB"/>
    <property type="match status" value="1"/>
</dbReference>
<evidence type="ECO:0000256" key="16">
    <source>
        <dbReference type="PROSITE-ProRule" id="PRU00560"/>
    </source>
</evidence>
<feature type="active site" description="For nuclease activity" evidence="15">
    <location>
        <position position="1139"/>
    </location>
</feature>
<dbReference type="GO" id="GO:0008854">
    <property type="term" value="F:exodeoxyribonuclease V activity"/>
    <property type="evidence" value="ECO:0007669"/>
    <property type="project" value="UniProtKB-EC"/>
</dbReference>
<protein>
    <recommendedName>
        <fullName evidence="15">RecBCD enzyme subunit RecB</fullName>
        <ecNumber evidence="15">3.1.11.5</ecNumber>
        <ecNumber evidence="15">5.6.2.4</ecNumber>
    </recommendedName>
    <alternativeName>
        <fullName evidence="15">DNA 3'-5' helicase subunit RecB</fullName>
    </alternativeName>
    <alternativeName>
        <fullName evidence="15">Exonuclease V subunit RecB</fullName>
        <shortName evidence="15">ExoV subunit RecB</shortName>
    </alternativeName>
    <alternativeName>
        <fullName evidence="15">Helicase/nuclease RecBCD subunit RecB</fullName>
    </alternativeName>
</protein>
<evidence type="ECO:0000256" key="13">
    <source>
        <dbReference type="ARBA" id="ARBA00034617"/>
    </source>
</evidence>
<feature type="binding site" evidence="15">
    <location>
        <position position="1126"/>
    </location>
    <ligand>
        <name>Mg(2+)</name>
        <dbReference type="ChEBI" id="CHEBI:18420"/>
    </ligand>
</feature>
<comment type="catalytic activity">
    <reaction evidence="14 15">
        <text>ATP + H2O = ADP + phosphate + H(+)</text>
        <dbReference type="Rhea" id="RHEA:13065"/>
        <dbReference type="ChEBI" id="CHEBI:15377"/>
        <dbReference type="ChEBI" id="CHEBI:15378"/>
        <dbReference type="ChEBI" id="CHEBI:30616"/>
        <dbReference type="ChEBI" id="CHEBI:43474"/>
        <dbReference type="ChEBI" id="CHEBI:456216"/>
        <dbReference type="EC" id="5.6.2.4"/>
    </reaction>
</comment>
<comment type="similarity">
    <text evidence="15">Belongs to the helicase family. UvrD subfamily.</text>
</comment>
<dbReference type="NCBIfam" id="TIGR00609">
    <property type="entry name" value="recB"/>
    <property type="match status" value="1"/>
</dbReference>
<comment type="catalytic activity">
    <reaction evidence="13 15">
        <text>Couples ATP hydrolysis with the unwinding of duplex DNA by translocating in the 3'-5' direction.</text>
        <dbReference type="EC" id="5.6.2.4"/>
    </reaction>
</comment>
<dbReference type="PROSITE" id="PS51217">
    <property type="entry name" value="UVRD_HELICASE_CTER"/>
    <property type="match status" value="1"/>
</dbReference>
<evidence type="ECO:0000256" key="7">
    <source>
        <dbReference type="ARBA" id="ARBA00022839"/>
    </source>
</evidence>
<dbReference type="Pfam" id="PF13361">
    <property type="entry name" value="UvrD_C"/>
    <property type="match status" value="1"/>
</dbReference>
<feature type="binding site" evidence="15">
    <location>
        <position position="1013"/>
    </location>
    <ligand>
        <name>Mg(2+)</name>
        <dbReference type="ChEBI" id="CHEBI:18420"/>
    </ligand>
</feature>
<keyword evidence="11 15" id="KW-0234">DNA repair</keyword>
<dbReference type="GO" id="GO:0003677">
    <property type="term" value="F:DNA binding"/>
    <property type="evidence" value="ECO:0007669"/>
    <property type="project" value="UniProtKB-UniRule"/>
</dbReference>
<keyword evidence="12 15" id="KW-0413">Isomerase</keyword>
<evidence type="ECO:0000256" key="8">
    <source>
        <dbReference type="ARBA" id="ARBA00022840"/>
    </source>
</evidence>
<dbReference type="InterPro" id="IPR014016">
    <property type="entry name" value="UvrD-like_ATP-bd"/>
</dbReference>
<dbReference type="Gene3D" id="3.40.50.300">
    <property type="entry name" value="P-loop containing nucleotide triphosphate hydrolases"/>
    <property type="match status" value="2"/>
</dbReference>
<dbReference type="GO" id="GO:0009338">
    <property type="term" value="C:exodeoxyribonuclease V complex"/>
    <property type="evidence" value="ECO:0007669"/>
    <property type="project" value="TreeGrafter"/>
</dbReference>
<evidence type="ECO:0000313" key="20">
    <source>
        <dbReference type="Proteomes" id="UP000319212"/>
    </source>
</evidence>
<dbReference type="GO" id="GO:0016887">
    <property type="term" value="F:ATP hydrolysis activity"/>
    <property type="evidence" value="ECO:0007669"/>
    <property type="project" value="RHEA"/>
</dbReference>
<keyword evidence="5 15" id="KW-0378">Hydrolase</keyword>
<evidence type="ECO:0000256" key="11">
    <source>
        <dbReference type="ARBA" id="ARBA00023204"/>
    </source>
</evidence>